<organism evidence="1 2">
    <name type="scientific">Niastella populi</name>
    <dbReference type="NCBI Taxonomy" id="550983"/>
    <lineage>
        <taxon>Bacteria</taxon>
        <taxon>Pseudomonadati</taxon>
        <taxon>Bacteroidota</taxon>
        <taxon>Chitinophagia</taxon>
        <taxon>Chitinophagales</taxon>
        <taxon>Chitinophagaceae</taxon>
        <taxon>Niastella</taxon>
    </lineage>
</organism>
<dbReference type="RefSeq" id="WP_081163792.1">
    <property type="nucleotide sequence ID" value="NZ_LWBP01000104.1"/>
</dbReference>
<reference evidence="2" key="1">
    <citation type="submission" date="2016-04" db="EMBL/GenBank/DDBJ databases">
        <authorList>
            <person name="Chen L."/>
            <person name="Zhuang W."/>
            <person name="Wang G."/>
        </authorList>
    </citation>
    <scope>NUCLEOTIDE SEQUENCE [LARGE SCALE GENOMIC DNA]</scope>
    <source>
        <strain evidence="2">208</strain>
    </source>
</reference>
<evidence type="ECO:0000313" key="1">
    <source>
        <dbReference type="EMBL" id="OQP63345.1"/>
    </source>
</evidence>
<evidence type="ECO:0000313" key="2">
    <source>
        <dbReference type="Proteomes" id="UP000192276"/>
    </source>
</evidence>
<dbReference type="OrthoDB" id="3965347at2"/>
<proteinExistence type="predicted"/>
<sequence>MKRFIVFACIGVAAFITGCKKSSFDNANKQEYNGERANSDNAKGPNAFPDKTVRVLYLLPKDVSLNNLYFKSILKAAPVLQEWYKDQLDGKTYKLNKPVVEICKSQKPEAWFRAYNGADVSGTDPTYYFWFNTITEVRALLKKSWDLTKYTFTIYIDADGTGTGCKFLPC</sequence>
<dbReference type="Proteomes" id="UP000192276">
    <property type="component" value="Unassembled WGS sequence"/>
</dbReference>
<dbReference type="PROSITE" id="PS51257">
    <property type="entry name" value="PROKAR_LIPOPROTEIN"/>
    <property type="match status" value="1"/>
</dbReference>
<evidence type="ECO:0008006" key="3">
    <source>
        <dbReference type="Google" id="ProtNLM"/>
    </source>
</evidence>
<name>A0A1V9FYA7_9BACT</name>
<comment type="caution">
    <text evidence="1">The sequence shown here is derived from an EMBL/GenBank/DDBJ whole genome shotgun (WGS) entry which is preliminary data.</text>
</comment>
<dbReference type="EMBL" id="LWBP01000104">
    <property type="protein sequence ID" value="OQP63345.1"/>
    <property type="molecule type" value="Genomic_DNA"/>
</dbReference>
<accession>A0A1V9FYA7</accession>
<dbReference type="AlphaFoldDB" id="A0A1V9FYA7"/>
<keyword evidence="2" id="KW-1185">Reference proteome</keyword>
<gene>
    <name evidence="1" type="ORF">A4R26_33825</name>
</gene>
<dbReference type="STRING" id="550983.A4R26_33825"/>
<protein>
    <recommendedName>
        <fullName evidence="3">Lipoprotein</fullName>
    </recommendedName>
</protein>